<comment type="caution">
    <text evidence="1">The sequence shown here is derived from an EMBL/GenBank/DDBJ whole genome shotgun (WGS) entry which is preliminary data.</text>
</comment>
<accession>A0AAV4JH99</accession>
<dbReference type="AlphaFoldDB" id="A0AAV4JH99"/>
<keyword evidence="2" id="KW-1185">Reference proteome</keyword>
<sequence length="89" mass="9860">MALVIAHFDARSAEDQKPETVGRFRNCLKTLAQGTQGEELKISVLRLSEAESNRTLLSGSYVERCGTNMAASGHCKSFKSVQILFNWIL</sequence>
<dbReference type="Proteomes" id="UP000762676">
    <property type="component" value="Unassembled WGS sequence"/>
</dbReference>
<evidence type="ECO:0000313" key="1">
    <source>
        <dbReference type="EMBL" id="GFS22139.1"/>
    </source>
</evidence>
<proteinExistence type="predicted"/>
<dbReference type="EMBL" id="BMAT01006917">
    <property type="protein sequence ID" value="GFS22139.1"/>
    <property type="molecule type" value="Genomic_DNA"/>
</dbReference>
<protein>
    <submittedName>
        <fullName evidence="1">Uncharacterized protein</fullName>
    </submittedName>
</protein>
<organism evidence="1 2">
    <name type="scientific">Elysia marginata</name>
    <dbReference type="NCBI Taxonomy" id="1093978"/>
    <lineage>
        <taxon>Eukaryota</taxon>
        <taxon>Metazoa</taxon>
        <taxon>Spiralia</taxon>
        <taxon>Lophotrochozoa</taxon>
        <taxon>Mollusca</taxon>
        <taxon>Gastropoda</taxon>
        <taxon>Heterobranchia</taxon>
        <taxon>Euthyneura</taxon>
        <taxon>Panpulmonata</taxon>
        <taxon>Sacoglossa</taxon>
        <taxon>Placobranchoidea</taxon>
        <taxon>Plakobranchidae</taxon>
        <taxon>Elysia</taxon>
    </lineage>
</organism>
<reference evidence="1 2" key="1">
    <citation type="journal article" date="2021" name="Elife">
        <title>Chloroplast acquisition without the gene transfer in kleptoplastic sea slugs, Plakobranchus ocellatus.</title>
        <authorList>
            <person name="Maeda T."/>
            <person name="Takahashi S."/>
            <person name="Yoshida T."/>
            <person name="Shimamura S."/>
            <person name="Takaki Y."/>
            <person name="Nagai Y."/>
            <person name="Toyoda A."/>
            <person name="Suzuki Y."/>
            <person name="Arimoto A."/>
            <person name="Ishii H."/>
            <person name="Satoh N."/>
            <person name="Nishiyama T."/>
            <person name="Hasebe M."/>
            <person name="Maruyama T."/>
            <person name="Minagawa J."/>
            <person name="Obokata J."/>
            <person name="Shigenobu S."/>
        </authorList>
    </citation>
    <scope>NUCLEOTIDE SEQUENCE [LARGE SCALE GENOMIC DNA]</scope>
</reference>
<gene>
    <name evidence="1" type="ORF">ElyMa_003356000</name>
</gene>
<evidence type="ECO:0000313" key="2">
    <source>
        <dbReference type="Proteomes" id="UP000762676"/>
    </source>
</evidence>
<name>A0AAV4JH99_9GAST</name>